<dbReference type="SUPFAM" id="SSF52058">
    <property type="entry name" value="L domain-like"/>
    <property type="match status" value="1"/>
</dbReference>
<dbReference type="EMBL" id="JASCZI010091382">
    <property type="protein sequence ID" value="MED6150129.1"/>
    <property type="molecule type" value="Genomic_DNA"/>
</dbReference>
<dbReference type="InterPro" id="IPR027417">
    <property type="entry name" value="P-loop_NTPase"/>
</dbReference>
<comment type="caution">
    <text evidence="5">The sequence shown here is derived from an EMBL/GenBank/DDBJ whole genome shotgun (WGS) entry which is preliminary data.</text>
</comment>
<feature type="domain" description="NB-ARC" evidence="3">
    <location>
        <begin position="6"/>
        <end position="88"/>
    </location>
</feature>
<keyword evidence="2" id="KW-0611">Plant defense</keyword>
<organism evidence="5 6">
    <name type="scientific">Stylosanthes scabra</name>
    <dbReference type="NCBI Taxonomy" id="79078"/>
    <lineage>
        <taxon>Eukaryota</taxon>
        <taxon>Viridiplantae</taxon>
        <taxon>Streptophyta</taxon>
        <taxon>Embryophyta</taxon>
        <taxon>Tracheophyta</taxon>
        <taxon>Spermatophyta</taxon>
        <taxon>Magnoliopsida</taxon>
        <taxon>eudicotyledons</taxon>
        <taxon>Gunneridae</taxon>
        <taxon>Pentapetalae</taxon>
        <taxon>rosids</taxon>
        <taxon>fabids</taxon>
        <taxon>Fabales</taxon>
        <taxon>Fabaceae</taxon>
        <taxon>Papilionoideae</taxon>
        <taxon>50 kb inversion clade</taxon>
        <taxon>dalbergioids sensu lato</taxon>
        <taxon>Dalbergieae</taxon>
        <taxon>Pterocarpus clade</taxon>
        <taxon>Stylosanthes</taxon>
    </lineage>
</organism>
<dbReference type="PANTHER" id="PTHR36766">
    <property type="entry name" value="PLANT BROAD-SPECTRUM MILDEW RESISTANCE PROTEIN RPW8"/>
    <property type="match status" value="1"/>
</dbReference>
<dbReference type="PRINTS" id="PR00364">
    <property type="entry name" value="DISEASERSIST"/>
</dbReference>
<dbReference type="SUPFAM" id="SSF52540">
    <property type="entry name" value="P-loop containing nucleoside triphosphate hydrolases"/>
    <property type="match status" value="1"/>
</dbReference>
<keyword evidence="6" id="KW-1185">Reference proteome</keyword>
<protein>
    <recommendedName>
        <fullName evidence="7">NB-ARC domain-containing protein</fullName>
    </recommendedName>
</protein>
<dbReference type="Gene3D" id="1.10.8.430">
    <property type="entry name" value="Helical domain of apoptotic protease-activating factors"/>
    <property type="match status" value="1"/>
</dbReference>
<dbReference type="Proteomes" id="UP001341840">
    <property type="component" value="Unassembled WGS sequence"/>
</dbReference>
<keyword evidence="1" id="KW-0677">Repeat</keyword>
<sequence length="424" mass="48061">MNDLNILQHDLVEKLARKKFFVVLDDAWNESYDDWNKLLKPFQNGVKGSKNLITTRSRKVASAVQTIPSYNLSLLSQEDCWLVLAKHALLPTELMVNPTLEKIGKEIVNKCSGLPLAAQTLGGLLRGIYEVQYWSHILKSGIWELSEVSKSFFQPLHGSCDIFVMHDLIHDLATFYAGEFFYRAEELENSAGIGNFGIKTHHLSHNAKGKYSISKLLAACDTVKHTRTFLEINLEQWDRYPPLDPFDIKNAPGILLSKLKCLRVLSFKFFPLDSLPDSIGDLIHLLYLDLSYTYTMSLPESMSKLYNLQTLKLYGCVLLKALPVGLQDLVNLRHLDIRETSLEEMPKGMSRLTKLQILSDFVVGKHEGNGTRELGPLEVMDLNWSPDVDVADSLTERDVLDKLQPHNNLQVLIIRGYRGTTFAD</sequence>
<dbReference type="InterPro" id="IPR032675">
    <property type="entry name" value="LRR_dom_sf"/>
</dbReference>
<feature type="domain" description="Disease resistance R13L4/SHOC-2-like LRR" evidence="4">
    <location>
        <begin position="255"/>
        <end position="417"/>
    </location>
</feature>
<dbReference type="InterPro" id="IPR055414">
    <property type="entry name" value="LRR_R13L4/SHOC2-like"/>
</dbReference>
<evidence type="ECO:0008006" key="7">
    <source>
        <dbReference type="Google" id="ProtNLM"/>
    </source>
</evidence>
<gene>
    <name evidence="5" type="ORF">PIB30_069402</name>
</gene>
<accession>A0ABU6TMV2</accession>
<dbReference type="Gene3D" id="3.40.50.300">
    <property type="entry name" value="P-loop containing nucleotide triphosphate hydrolases"/>
    <property type="match status" value="1"/>
</dbReference>
<dbReference type="Pfam" id="PF00931">
    <property type="entry name" value="NB-ARC"/>
    <property type="match status" value="1"/>
</dbReference>
<name>A0ABU6TMV2_9FABA</name>
<evidence type="ECO:0000259" key="3">
    <source>
        <dbReference type="Pfam" id="PF00931"/>
    </source>
</evidence>
<dbReference type="Gene3D" id="3.80.10.10">
    <property type="entry name" value="Ribonuclease Inhibitor"/>
    <property type="match status" value="1"/>
</dbReference>
<dbReference type="InterPro" id="IPR042197">
    <property type="entry name" value="Apaf_helical"/>
</dbReference>
<evidence type="ECO:0000313" key="6">
    <source>
        <dbReference type="Proteomes" id="UP001341840"/>
    </source>
</evidence>
<dbReference type="InterPro" id="IPR002182">
    <property type="entry name" value="NB-ARC"/>
</dbReference>
<evidence type="ECO:0000313" key="5">
    <source>
        <dbReference type="EMBL" id="MED6150129.1"/>
    </source>
</evidence>
<evidence type="ECO:0000256" key="1">
    <source>
        <dbReference type="ARBA" id="ARBA00022737"/>
    </source>
</evidence>
<reference evidence="5 6" key="1">
    <citation type="journal article" date="2023" name="Plants (Basel)">
        <title>Bridging the Gap: Combining Genomics and Transcriptomics Approaches to Understand Stylosanthes scabra, an Orphan Legume from the Brazilian Caatinga.</title>
        <authorList>
            <person name="Ferreira-Neto J.R.C."/>
            <person name="da Silva M.D."/>
            <person name="Binneck E."/>
            <person name="de Melo N.F."/>
            <person name="da Silva R.H."/>
            <person name="de Melo A.L.T.M."/>
            <person name="Pandolfi V."/>
            <person name="Bustamante F.O."/>
            <person name="Brasileiro-Vidal A.C."/>
            <person name="Benko-Iseppon A.M."/>
        </authorList>
    </citation>
    <scope>NUCLEOTIDE SEQUENCE [LARGE SCALE GENOMIC DNA]</scope>
    <source>
        <tissue evidence="5">Leaves</tissue>
    </source>
</reference>
<proteinExistence type="predicted"/>
<dbReference type="Pfam" id="PF23598">
    <property type="entry name" value="LRR_14"/>
    <property type="match status" value="1"/>
</dbReference>
<dbReference type="PANTHER" id="PTHR36766:SF40">
    <property type="entry name" value="DISEASE RESISTANCE PROTEIN RGA3"/>
    <property type="match status" value="1"/>
</dbReference>
<evidence type="ECO:0000256" key="2">
    <source>
        <dbReference type="ARBA" id="ARBA00022821"/>
    </source>
</evidence>
<evidence type="ECO:0000259" key="4">
    <source>
        <dbReference type="Pfam" id="PF23598"/>
    </source>
</evidence>